<evidence type="ECO:0000256" key="9">
    <source>
        <dbReference type="ARBA" id="ARBA00048367"/>
    </source>
</evidence>
<dbReference type="EC" id="2.7.11.22" evidence="2"/>
<dbReference type="PANTHER" id="PTHR24056">
    <property type="entry name" value="CELL DIVISION PROTEIN KINASE"/>
    <property type="match status" value="1"/>
</dbReference>
<dbReference type="EMBL" id="KZ819636">
    <property type="protein sequence ID" value="PWN90064.1"/>
    <property type="molecule type" value="Genomic_DNA"/>
</dbReference>
<dbReference type="PROSITE" id="PS50011">
    <property type="entry name" value="PROTEIN_KINASE_DOM"/>
    <property type="match status" value="1"/>
</dbReference>
<feature type="domain" description="Protein kinase" evidence="11">
    <location>
        <begin position="58"/>
        <end position="345"/>
    </location>
</feature>
<dbReference type="OrthoDB" id="1732493at2759"/>
<evidence type="ECO:0000256" key="6">
    <source>
        <dbReference type="ARBA" id="ARBA00022777"/>
    </source>
</evidence>
<evidence type="ECO:0000256" key="3">
    <source>
        <dbReference type="ARBA" id="ARBA00022527"/>
    </source>
</evidence>
<dbReference type="AlphaFoldDB" id="A0A316YMN2"/>
<comment type="catalytic activity">
    <reaction evidence="8">
        <text>L-threonyl-[protein] + ATP = O-phospho-L-threonyl-[protein] + ADP + H(+)</text>
        <dbReference type="Rhea" id="RHEA:46608"/>
        <dbReference type="Rhea" id="RHEA-COMP:11060"/>
        <dbReference type="Rhea" id="RHEA-COMP:11605"/>
        <dbReference type="ChEBI" id="CHEBI:15378"/>
        <dbReference type="ChEBI" id="CHEBI:30013"/>
        <dbReference type="ChEBI" id="CHEBI:30616"/>
        <dbReference type="ChEBI" id="CHEBI:61977"/>
        <dbReference type="ChEBI" id="CHEBI:456216"/>
        <dbReference type="EC" id="2.7.11.22"/>
    </reaction>
</comment>
<gene>
    <name evidence="12" type="ORF">FA10DRAFT_259974</name>
</gene>
<evidence type="ECO:0000256" key="4">
    <source>
        <dbReference type="ARBA" id="ARBA00022679"/>
    </source>
</evidence>
<dbReference type="InParanoid" id="A0A316YMN2"/>
<dbReference type="SMART" id="SM00220">
    <property type="entry name" value="S_TKc"/>
    <property type="match status" value="1"/>
</dbReference>
<evidence type="ECO:0000313" key="13">
    <source>
        <dbReference type="Proteomes" id="UP000245768"/>
    </source>
</evidence>
<evidence type="ECO:0000259" key="11">
    <source>
        <dbReference type="PROSITE" id="PS50011"/>
    </source>
</evidence>
<evidence type="ECO:0000256" key="7">
    <source>
        <dbReference type="ARBA" id="ARBA00022840"/>
    </source>
</evidence>
<keyword evidence="4" id="KW-0808">Transferase</keyword>
<keyword evidence="7" id="KW-0067">ATP-binding</keyword>
<dbReference type="RefSeq" id="XP_025377262.1">
    <property type="nucleotide sequence ID" value="XM_025519994.1"/>
</dbReference>
<dbReference type="InterPro" id="IPR011009">
    <property type="entry name" value="Kinase-like_dom_sf"/>
</dbReference>
<name>A0A316YMN2_9BASI</name>
<dbReference type="Gene3D" id="1.10.510.10">
    <property type="entry name" value="Transferase(Phosphotransferase) domain 1"/>
    <property type="match status" value="1"/>
</dbReference>
<protein>
    <recommendedName>
        <fullName evidence="2">cyclin-dependent kinase</fullName>
        <ecNumber evidence="2">2.7.11.22</ecNumber>
    </recommendedName>
</protein>
<dbReference type="FunFam" id="3.30.200.20:FF:000054">
    <property type="entry name" value="Cyclin-dependent kinase 11B"/>
    <property type="match status" value="1"/>
</dbReference>
<keyword evidence="3" id="KW-0723">Serine/threonine-protein kinase</keyword>
<organism evidence="12 13">
    <name type="scientific">Acaromyces ingoldii</name>
    <dbReference type="NCBI Taxonomy" id="215250"/>
    <lineage>
        <taxon>Eukaryota</taxon>
        <taxon>Fungi</taxon>
        <taxon>Dikarya</taxon>
        <taxon>Basidiomycota</taxon>
        <taxon>Ustilaginomycotina</taxon>
        <taxon>Exobasidiomycetes</taxon>
        <taxon>Exobasidiales</taxon>
        <taxon>Cryptobasidiaceae</taxon>
        <taxon>Acaromyces</taxon>
    </lineage>
</organism>
<keyword evidence="13" id="KW-1185">Reference proteome</keyword>
<dbReference type="CDD" id="cd07843">
    <property type="entry name" value="STKc_CDC2L1"/>
    <property type="match status" value="1"/>
</dbReference>
<comment type="similarity">
    <text evidence="1">Belongs to the protein kinase superfamily. CMGC Ser/Thr protein kinase family. CDC2/CDKX subfamily.</text>
</comment>
<dbReference type="SUPFAM" id="SSF56112">
    <property type="entry name" value="Protein kinase-like (PK-like)"/>
    <property type="match status" value="1"/>
</dbReference>
<dbReference type="InterPro" id="IPR050108">
    <property type="entry name" value="CDK"/>
</dbReference>
<sequence>MAAREREEQATGENGKARASSSAASEEPPPRTRPPSPPPVPPREAHPGIAGCRSVYCYERLNHIEEGSYGVVFRARDKETGEIVALKKLKMDKETNGFPITSLREIRTLMEAAHENVVRVREIVVGDTLTQIFIVMDFIEHDLKTLLHTQTTPFLASEVKTLMRQLLSAISLLHRNWIIHRDLKTSNLLMNNRGQIKLADFGLARMYGEPTGEMTPLVVTLWYRAPELLLGAETYDTAIDMWSIGCIFAELITKDPLLPARNETEQIYKIFRLLGYPTEDSWPGVTSLPNAPSLLSKGSALPPYSQLRKKFPYSTEQTIDLLQKLLTLDPRRRITADEALQHPYFRESPAPAHPDTFGSFPSVAAGERKRSASPNAPHRVADQKLAYQLEMDL</sequence>
<evidence type="ECO:0000256" key="1">
    <source>
        <dbReference type="ARBA" id="ARBA00006485"/>
    </source>
</evidence>
<feature type="region of interest" description="Disordered" evidence="10">
    <location>
        <begin position="1"/>
        <end position="46"/>
    </location>
</feature>
<reference evidence="12 13" key="1">
    <citation type="journal article" date="2018" name="Mol. Biol. Evol.">
        <title>Broad Genomic Sampling Reveals a Smut Pathogenic Ancestry of the Fungal Clade Ustilaginomycotina.</title>
        <authorList>
            <person name="Kijpornyongpan T."/>
            <person name="Mondo S.J."/>
            <person name="Barry K."/>
            <person name="Sandor L."/>
            <person name="Lee J."/>
            <person name="Lipzen A."/>
            <person name="Pangilinan J."/>
            <person name="LaButti K."/>
            <person name="Hainaut M."/>
            <person name="Henrissat B."/>
            <person name="Grigoriev I.V."/>
            <person name="Spatafora J.W."/>
            <person name="Aime M.C."/>
        </authorList>
    </citation>
    <scope>NUCLEOTIDE SEQUENCE [LARGE SCALE GENOMIC DNA]</scope>
    <source>
        <strain evidence="12 13">MCA 4198</strain>
    </source>
</reference>
<keyword evidence="5" id="KW-0547">Nucleotide-binding</keyword>
<keyword evidence="6 12" id="KW-0418">Kinase</keyword>
<dbReference type="PROSITE" id="PS00108">
    <property type="entry name" value="PROTEIN_KINASE_ST"/>
    <property type="match status" value="1"/>
</dbReference>
<dbReference type="Proteomes" id="UP000245768">
    <property type="component" value="Unassembled WGS sequence"/>
</dbReference>
<evidence type="ECO:0000313" key="12">
    <source>
        <dbReference type="EMBL" id="PWN90064.1"/>
    </source>
</evidence>
<dbReference type="PANTHER" id="PTHR24056:SF107">
    <property type="entry name" value="CYCLIN-DEPENDENT KINASE 11A-RELATED"/>
    <property type="match status" value="1"/>
</dbReference>
<dbReference type="FunFam" id="1.10.510.10:FF:000211">
    <property type="entry name" value="Cyclin-dependent kinase G-2"/>
    <property type="match status" value="1"/>
</dbReference>
<dbReference type="InterPro" id="IPR000719">
    <property type="entry name" value="Prot_kinase_dom"/>
</dbReference>
<dbReference type="InterPro" id="IPR008271">
    <property type="entry name" value="Ser/Thr_kinase_AS"/>
</dbReference>
<proteinExistence type="inferred from homology"/>
<evidence type="ECO:0000256" key="5">
    <source>
        <dbReference type="ARBA" id="ARBA00022741"/>
    </source>
</evidence>
<dbReference type="Pfam" id="PF00069">
    <property type="entry name" value="Pkinase"/>
    <property type="match status" value="1"/>
</dbReference>
<evidence type="ECO:0000256" key="2">
    <source>
        <dbReference type="ARBA" id="ARBA00012425"/>
    </source>
</evidence>
<dbReference type="GO" id="GO:0005524">
    <property type="term" value="F:ATP binding"/>
    <property type="evidence" value="ECO:0007669"/>
    <property type="project" value="UniProtKB-KW"/>
</dbReference>
<dbReference type="GeneID" id="37041910"/>
<feature type="compositionally biased region" description="Low complexity" evidence="10">
    <location>
        <begin position="17"/>
        <end position="26"/>
    </location>
</feature>
<accession>A0A316YMN2</accession>
<dbReference type="STRING" id="215250.A0A316YMN2"/>
<comment type="catalytic activity">
    <reaction evidence="9">
        <text>L-seryl-[protein] + ATP = O-phospho-L-seryl-[protein] + ADP + H(+)</text>
        <dbReference type="Rhea" id="RHEA:17989"/>
        <dbReference type="Rhea" id="RHEA-COMP:9863"/>
        <dbReference type="Rhea" id="RHEA-COMP:11604"/>
        <dbReference type="ChEBI" id="CHEBI:15378"/>
        <dbReference type="ChEBI" id="CHEBI:29999"/>
        <dbReference type="ChEBI" id="CHEBI:30616"/>
        <dbReference type="ChEBI" id="CHEBI:83421"/>
        <dbReference type="ChEBI" id="CHEBI:456216"/>
        <dbReference type="EC" id="2.7.11.22"/>
    </reaction>
</comment>
<dbReference type="Gene3D" id="3.30.200.20">
    <property type="entry name" value="Phosphorylase Kinase, domain 1"/>
    <property type="match status" value="1"/>
</dbReference>
<feature type="compositionally biased region" description="Pro residues" evidence="10">
    <location>
        <begin position="31"/>
        <end position="42"/>
    </location>
</feature>
<dbReference type="GO" id="GO:0007346">
    <property type="term" value="P:regulation of mitotic cell cycle"/>
    <property type="evidence" value="ECO:0007669"/>
    <property type="project" value="TreeGrafter"/>
</dbReference>
<feature type="region of interest" description="Disordered" evidence="10">
    <location>
        <begin position="344"/>
        <end position="379"/>
    </location>
</feature>
<dbReference type="GO" id="GO:0004693">
    <property type="term" value="F:cyclin-dependent protein serine/threonine kinase activity"/>
    <property type="evidence" value="ECO:0007669"/>
    <property type="project" value="UniProtKB-EC"/>
</dbReference>
<evidence type="ECO:0000256" key="10">
    <source>
        <dbReference type="SAM" id="MobiDB-lite"/>
    </source>
</evidence>
<dbReference type="InterPro" id="IPR045267">
    <property type="entry name" value="CDK11/PITSLRE_STKc"/>
</dbReference>
<evidence type="ECO:0000256" key="8">
    <source>
        <dbReference type="ARBA" id="ARBA00047811"/>
    </source>
</evidence>
<dbReference type="FunCoup" id="A0A316YMN2">
    <property type="interactions" value="228"/>
</dbReference>
<dbReference type="GO" id="GO:0005634">
    <property type="term" value="C:nucleus"/>
    <property type="evidence" value="ECO:0007669"/>
    <property type="project" value="TreeGrafter"/>
</dbReference>